<evidence type="ECO:0000256" key="8">
    <source>
        <dbReference type="ARBA" id="ARBA00022968"/>
    </source>
</evidence>
<proteinExistence type="predicted"/>
<evidence type="ECO:0000256" key="14">
    <source>
        <dbReference type="ARBA" id="ARBA00042865"/>
    </source>
</evidence>
<keyword evidence="3" id="KW-0328">Glycosyltransferase</keyword>
<gene>
    <name evidence="15" type="ORF">NS319_16025</name>
</gene>
<keyword evidence="6" id="KW-0479">Metal-binding</keyword>
<evidence type="ECO:0000256" key="9">
    <source>
        <dbReference type="ARBA" id="ARBA00022989"/>
    </source>
</evidence>
<evidence type="ECO:0000256" key="10">
    <source>
        <dbReference type="ARBA" id="ARBA00023034"/>
    </source>
</evidence>
<keyword evidence="4" id="KW-0808">Transferase</keyword>
<keyword evidence="10" id="KW-0333">Golgi apparatus</keyword>
<reference evidence="15 16" key="1">
    <citation type="journal article" date="2016" name="Front. Microbiol.">
        <title>Genomic Resource of Rice Seed Associated Bacteria.</title>
        <authorList>
            <person name="Midha S."/>
            <person name="Bansal K."/>
            <person name="Sharma S."/>
            <person name="Kumar N."/>
            <person name="Patil P.P."/>
            <person name="Chaudhry V."/>
            <person name="Patil P.B."/>
        </authorList>
    </citation>
    <scope>NUCLEOTIDE SEQUENCE [LARGE SCALE GENOMIC DNA]</scope>
    <source>
        <strain evidence="15 16">NS319</strain>
    </source>
</reference>
<dbReference type="EMBL" id="LDTD01000134">
    <property type="protein sequence ID" value="KTT67997.1"/>
    <property type="molecule type" value="Genomic_DNA"/>
</dbReference>
<dbReference type="GO" id="GO:0030158">
    <property type="term" value="F:protein xylosyltransferase activity"/>
    <property type="evidence" value="ECO:0007669"/>
    <property type="project" value="InterPro"/>
</dbReference>
<accession>A0A147HT21</accession>
<dbReference type="Pfam" id="PF02485">
    <property type="entry name" value="Branch"/>
    <property type="match status" value="1"/>
</dbReference>
<evidence type="ECO:0000256" key="2">
    <source>
        <dbReference type="ARBA" id="ARBA00004648"/>
    </source>
</evidence>
<dbReference type="PATRIC" id="fig|33051.3.peg.707"/>
<dbReference type="GO" id="GO:0046872">
    <property type="term" value="F:metal ion binding"/>
    <property type="evidence" value="ECO:0007669"/>
    <property type="project" value="UniProtKB-KW"/>
</dbReference>
<dbReference type="PANTHER" id="PTHR46025:SF3">
    <property type="entry name" value="XYLOSYLTRANSFERASE OXT"/>
    <property type="match status" value="1"/>
</dbReference>
<evidence type="ECO:0000313" key="16">
    <source>
        <dbReference type="Proteomes" id="UP000072867"/>
    </source>
</evidence>
<dbReference type="GO" id="GO:0016020">
    <property type="term" value="C:membrane"/>
    <property type="evidence" value="ECO:0007669"/>
    <property type="project" value="InterPro"/>
</dbReference>
<name>A0A147HT21_9SPHN</name>
<dbReference type="InterPro" id="IPR043538">
    <property type="entry name" value="XYLT"/>
</dbReference>
<dbReference type="PANTHER" id="PTHR46025">
    <property type="entry name" value="XYLOSYLTRANSFERASE OXT"/>
    <property type="match status" value="1"/>
</dbReference>
<dbReference type="GO" id="GO:0050650">
    <property type="term" value="P:chondroitin sulfate proteoglycan biosynthetic process"/>
    <property type="evidence" value="ECO:0007669"/>
    <property type="project" value="TreeGrafter"/>
</dbReference>
<keyword evidence="5" id="KW-0812">Transmembrane</keyword>
<keyword evidence="7" id="KW-0256">Endoplasmic reticulum</keyword>
<evidence type="ECO:0000313" key="15">
    <source>
        <dbReference type="EMBL" id="KTT67997.1"/>
    </source>
</evidence>
<dbReference type="AlphaFoldDB" id="A0A147HT21"/>
<organism evidence="15 16">
    <name type="scientific">Sphingomonas sanguinis</name>
    <dbReference type="NCBI Taxonomy" id="33051"/>
    <lineage>
        <taxon>Bacteria</taxon>
        <taxon>Pseudomonadati</taxon>
        <taxon>Pseudomonadota</taxon>
        <taxon>Alphaproteobacteria</taxon>
        <taxon>Sphingomonadales</taxon>
        <taxon>Sphingomonadaceae</taxon>
        <taxon>Sphingomonas</taxon>
    </lineage>
</organism>
<keyword evidence="13" id="KW-0325">Glycoprotein</keyword>
<comment type="caution">
    <text evidence="15">The sequence shown here is derived from an EMBL/GenBank/DDBJ whole genome shotgun (WGS) entry which is preliminary data.</text>
</comment>
<sequence length="317" mass="35332">MFSARVRDRSSKDWHVIGYLIQAHANPAQLLRLVEALHSPVARTWIHIDRKAPLTPFETAIGPLATFIDDRVDVHWGGWSQVQATLNLMRRALRDEPGLTHLALLSGADYPLSSSETLLAYLQASGQEHVDTAPFPSTELKKPWSRISKRFVEGGERGGSGKARAIRMLNRVLRLLPDRAVHRRLKGLTLHTGGSWWVISADAGRAILDFVDSGHPSLALFRSARCPDEMFFQTLLSSGLTQRPIGCALTWADWSRRSASPEVLNETHLALFADPNFHLDGIHGTGPCFFVRKMPVDDGTLAAQLRKLWRKPNMTAT</sequence>
<evidence type="ECO:0000256" key="7">
    <source>
        <dbReference type="ARBA" id="ARBA00022824"/>
    </source>
</evidence>
<evidence type="ECO:0000256" key="12">
    <source>
        <dbReference type="ARBA" id="ARBA00023157"/>
    </source>
</evidence>
<keyword evidence="11" id="KW-0472">Membrane</keyword>
<evidence type="ECO:0000256" key="11">
    <source>
        <dbReference type="ARBA" id="ARBA00023136"/>
    </source>
</evidence>
<evidence type="ECO:0000256" key="4">
    <source>
        <dbReference type="ARBA" id="ARBA00022679"/>
    </source>
</evidence>
<dbReference type="InterPro" id="IPR003406">
    <property type="entry name" value="Glyco_trans_14"/>
</dbReference>
<protein>
    <recommendedName>
        <fullName evidence="14">Peptide O-xylosyltransferase</fullName>
    </recommendedName>
</protein>
<evidence type="ECO:0000256" key="6">
    <source>
        <dbReference type="ARBA" id="ARBA00022723"/>
    </source>
</evidence>
<dbReference type="GO" id="GO:0015012">
    <property type="term" value="P:heparan sulfate proteoglycan biosynthetic process"/>
    <property type="evidence" value="ECO:0007669"/>
    <property type="project" value="TreeGrafter"/>
</dbReference>
<evidence type="ECO:0000256" key="5">
    <source>
        <dbReference type="ARBA" id="ARBA00022692"/>
    </source>
</evidence>
<evidence type="ECO:0000256" key="1">
    <source>
        <dbReference type="ARBA" id="ARBA00004323"/>
    </source>
</evidence>
<dbReference type="Proteomes" id="UP000072867">
    <property type="component" value="Unassembled WGS sequence"/>
</dbReference>
<comment type="subcellular location">
    <subcellularLocation>
        <location evidence="2">Endoplasmic reticulum membrane</location>
        <topology evidence="2">Single-pass type II membrane protein</topology>
    </subcellularLocation>
    <subcellularLocation>
        <location evidence="1">Golgi apparatus membrane</location>
        <topology evidence="1">Single-pass type II membrane protein</topology>
    </subcellularLocation>
</comment>
<evidence type="ECO:0000256" key="3">
    <source>
        <dbReference type="ARBA" id="ARBA00022676"/>
    </source>
</evidence>
<dbReference type="STRING" id="33051.SB4_13570"/>
<keyword evidence="9" id="KW-1133">Transmembrane helix</keyword>
<keyword evidence="12" id="KW-1015">Disulfide bond</keyword>
<evidence type="ECO:0000256" key="13">
    <source>
        <dbReference type="ARBA" id="ARBA00023180"/>
    </source>
</evidence>
<keyword evidence="8" id="KW-0735">Signal-anchor</keyword>